<dbReference type="PIRSF" id="PIRSF005091">
    <property type="entry name" value="Mmb_sulf_HI1246"/>
    <property type="match status" value="1"/>
</dbReference>
<feature type="binding site" evidence="10">
    <location>
        <position position="486"/>
    </location>
    <ligand>
        <name>Mn(2+)</name>
        <dbReference type="ChEBI" id="CHEBI:29035"/>
    </ligand>
</feature>
<evidence type="ECO:0000256" key="7">
    <source>
        <dbReference type="ARBA" id="ARBA00023136"/>
    </source>
</evidence>
<evidence type="ECO:0000313" key="15">
    <source>
        <dbReference type="Proteomes" id="UP000004470"/>
    </source>
</evidence>
<dbReference type="InterPro" id="IPR050448">
    <property type="entry name" value="OpgB/LTA_synthase_biosynth"/>
</dbReference>
<feature type="region of interest" description="Disordered" evidence="11">
    <location>
        <begin position="664"/>
        <end position="728"/>
    </location>
</feature>
<feature type="transmembrane region" description="Helical" evidence="12">
    <location>
        <begin position="55"/>
        <end position="75"/>
    </location>
</feature>
<comment type="pathway">
    <text evidence="2">Cell wall biogenesis; lipoteichoic acid biosynthesis.</text>
</comment>
<evidence type="ECO:0000256" key="12">
    <source>
        <dbReference type="SAM" id="Phobius"/>
    </source>
</evidence>
<dbReference type="AlphaFoldDB" id="E0NF85"/>
<accession>E0NF85</accession>
<evidence type="ECO:0000256" key="3">
    <source>
        <dbReference type="ARBA" id="ARBA00009983"/>
    </source>
</evidence>
<feature type="binding site" evidence="10">
    <location>
        <position position="311"/>
    </location>
    <ligand>
        <name>Mn(2+)</name>
        <dbReference type="ChEBI" id="CHEBI:29035"/>
    </ligand>
</feature>
<evidence type="ECO:0000256" key="4">
    <source>
        <dbReference type="ARBA" id="ARBA00022475"/>
    </source>
</evidence>
<comment type="similarity">
    <text evidence="3">Belongs to the LTA synthase family.</text>
</comment>
<dbReference type="CDD" id="cd16015">
    <property type="entry name" value="LTA_synthase"/>
    <property type="match status" value="1"/>
</dbReference>
<dbReference type="InterPro" id="IPR012160">
    <property type="entry name" value="LtaS-like"/>
</dbReference>
<keyword evidence="9" id="KW-0464">Manganese</keyword>
<evidence type="ECO:0000256" key="8">
    <source>
        <dbReference type="PIRSR" id="PIRSR005091-1"/>
    </source>
</evidence>
<evidence type="ECO:0000259" key="13">
    <source>
        <dbReference type="Pfam" id="PF00884"/>
    </source>
</evidence>
<feature type="transmembrane region" description="Helical" evidence="12">
    <location>
        <begin position="167"/>
        <end position="186"/>
    </location>
</feature>
<dbReference type="HOGENOM" id="CLU_021310_0_0_9"/>
<evidence type="ECO:0000256" key="11">
    <source>
        <dbReference type="SAM" id="MobiDB-lite"/>
    </source>
</evidence>
<dbReference type="Proteomes" id="UP000004470">
    <property type="component" value="Unassembled WGS sequence"/>
</dbReference>
<gene>
    <name evidence="14" type="ORF">HMPREF0623_0815</name>
</gene>
<keyword evidence="7 12" id="KW-0472">Membrane</keyword>
<organism evidence="14 15">
    <name type="scientific">Pediococcus acidilactici DSM 20284</name>
    <dbReference type="NCBI Taxonomy" id="862514"/>
    <lineage>
        <taxon>Bacteria</taxon>
        <taxon>Bacillati</taxon>
        <taxon>Bacillota</taxon>
        <taxon>Bacilli</taxon>
        <taxon>Lactobacillales</taxon>
        <taxon>Lactobacillaceae</taxon>
        <taxon>Pediococcus</taxon>
        <taxon>Pediococcus acidilactici group</taxon>
    </lineage>
</organism>
<dbReference type="PANTHER" id="PTHR47371">
    <property type="entry name" value="LIPOTEICHOIC ACID SYNTHASE"/>
    <property type="match status" value="1"/>
</dbReference>
<feature type="active site" evidence="8">
    <location>
        <position position="311"/>
    </location>
</feature>
<dbReference type="Pfam" id="PF00884">
    <property type="entry name" value="Sulfatase"/>
    <property type="match status" value="1"/>
</dbReference>
<dbReference type="InterPro" id="IPR000917">
    <property type="entry name" value="Sulfatase_N"/>
</dbReference>
<evidence type="ECO:0000256" key="2">
    <source>
        <dbReference type="ARBA" id="ARBA00004936"/>
    </source>
</evidence>
<evidence type="ECO:0000256" key="5">
    <source>
        <dbReference type="ARBA" id="ARBA00022692"/>
    </source>
</evidence>
<keyword evidence="15" id="KW-1185">Reference proteome</keyword>
<feature type="transmembrane region" description="Helical" evidence="12">
    <location>
        <begin position="21"/>
        <end position="40"/>
    </location>
</feature>
<feature type="transmembrane region" description="Helical" evidence="12">
    <location>
        <begin position="137"/>
        <end position="155"/>
    </location>
</feature>
<dbReference type="PANTHER" id="PTHR47371:SF3">
    <property type="entry name" value="PHOSPHOGLYCEROL TRANSFERASE I"/>
    <property type="match status" value="1"/>
</dbReference>
<dbReference type="InterPro" id="IPR017850">
    <property type="entry name" value="Alkaline_phosphatase_core_sf"/>
</dbReference>
<dbReference type="EC" id="3.1.6.-" evidence="14"/>
<dbReference type="GO" id="GO:0016787">
    <property type="term" value="F:hydrolase activity"/>
    <property type="evidence" value="ECO:0007669"/>
    <property type="project" value="UniProtKB-KW"/>
</dbReference>
<feature type="binding site" evidence="9">
    <location>
        <position position="427"/>
    </location>
    <ligand>
        <name>substrate</name>
    </ligand>
</feature>
<protein>
    <submittedName>
        <fullName evidence="14">Arylsulfatase</fullName>
        <ecNumber evidence="14">3.1.6.-</ecNumber>
    </submittedName>
</protein>
<keyword evidence="9" id="KW-0479">Metal-binding</keyword>
<name>E0NF85_PEDAC</name>
<keyword evidence="6 12" id="KW-1133">Transmembrane helix</keyword>
<feature type="binding site" evidence="10">
    <location>
        <position position="487"/>
    </location>
    <ligand>
        <name>Mn(2+)</name>
        <dbReference type="ChEBI" id="CHEBI:29035"/>
    </ligand>
</feature>
<proteinExistence type="inferred from homology"/>
<sequence length="728" mass="82187">MWRNDSMNRLWGKFRRGVNTKFGFFMLITGLFWLKSYIAYQTKFTLGVQGGMQELILAISPLGFAILLFGIGLYIRGKWAYWYMIVMDAILSTWLFANILYYREFSDFITFNLIKGSGAASDNLGKSLMGILRPTDFLVFVDVIFVIAILAFGFVKIDQQRFKLVNSLAVTILSIGVLAANLALAYSNRSGLLTRTFDNNYIVKYLGLQSFTLYDGVKTVQNSNKKKEAKSSQLKPINEFLKKNNVPANIEYKGVAKGKNVIIIHLESLQQFVINQKWKGKEITPNINKFYNDKNTLAYDNFFNQVGQGKTADAEMMLENSLFGLPEGSAMVTDGTTNTFQSMPAIMDQHGYTTAAFHGDVASFWNRDNAYKSFGYQYFFSKQYYSLKKGYVSGYGMKDKLFLQQSAKFLEELPQPFYAKLITVSNHYPYGIEKKNVSIDPWETGDSTVDPYVQTAHYLDQAVGELISYLKKTGLYDKSLIMMYGDHYGISNNHKPAIAKILGLKGVTNYDLAMFQKVPFMIHAPGLKGGVNHNYSGEIDVMPTLLNLLGIDTPGAYQFGHDINSKQYNQIVAFRNGDFVSKKYTKYGGDLYYTATGEQITDETASQKREVKQIQQYVNNELNYSDRIINGDLLRFADLDWFKKVNKADYSYTKKTALKNLKKAQKSKTSLLEQNHGRSTIDDYVTDAPELPENEEKAASSSSSSNNSSEDSSHSGSSSADTTTQEDK</sequence>
<feature type="compositionally biased region" description="Low complexity" evidence="11">
    <location>
        <begin position="699"/>
        <end position="720"/>
    </location>
</feature>
<evidence type="ECO:0000313" key="14">
    <source>
        <dbReference type="EMBL" id="EFL95779.1"/>
    </source>
</evidence>
<feature type="binding site" evidence="10">
    <location>
        <position position="267"/>
    </location>
    <ligand>
        <name>Mn(2+)</name>
        <dbReference type="ChEBI" id="CHEBI:29035"/>
    </ligand>
</feature>
<evidence type="ECO:0000256" key="10">
    <source>
        <dbReference type="PIRSR" id="PIRSR005091-3"/>
    </source>
</evidence>
<keyword evidence="5 12" id="KW-0812">Transmembrane</keyword>
<dbReference type="GO" id="GO:0046872">
    <property type="term" value="F:metal ion binding"/>
    <property type="evidence" value="ECO:0007669"/>
    <property type="project" value="UniProtKB-KW"/>
</dbReference>
<evidence type="ECO:0000256" key="9">
    <source>
        <dbReference type="PIRSR" id="PIRSR005091-2"/>
    </source>
</evidence>
<reference evidence="14" key="1">
    <citation type="submission" date="2010-07" db="EMBL/GenBank/DDBJ databases">
        <authorList>
            <person name="Muzny D."/>
            <person name="Qin X."/>
            <person name="Deng J."/>
            <person name="Jiang H."/>
            <person name="Liu Y."/>
            <person name="Qu J."/>
            <person name="Song X.-Z."/>
            <person name="Zhang L."/>
            <person name="Thornton R."/>
            <person name="Coyle M."/>
            <person name="Francisco L."/>
            <person name="Jackson L."/>
            <person name="Javaid M."/>
            <person name="Korchina V."/>
            <person name="Kovar C."/>
            <person name="Mata R."/>
            <person name="Mathew T."/>
            <person name="Ngo R."/>
            <person name="Nguyen L."/>
            <person name="Nguyen N."/>
            <person name="Okwuonu G."/>
            <person name="Ongeri F."/>
            <person name="Pham C."/>
            <person name="Simmons D."/>
            <person name="Wilczek-Boney K."/>
            <person name="Hale W."/>
            <person name="Jakkamsetti A."/>
            <person name="Pham P."/>
            <person name="Ruth R."/>
            <person name="San Lucas F."/>
            <person name="Warren J."/>
            <person name="Zhang J."/>
            <person name="Zhao Z."/>
            <person name="Zhou C."/>
            <person name="Zhu D."/>
            <person name="Lee S."/>
            <person name="Bess C."/>
            <person name="Blankenburg K."/>
            <person name="Forbes L."/>
            <person name="Fu Q."/>
            <person name="Gubbala S."/>
            <person name="Hirani K."/>
            <person name="Jayaseelan J.C."/>
            <person name="Lara F."/>
            <person name="Munidasa M."/>
            <person name="Palculict T."/>
            <person name="Patil S."/>
            <person name="Pu L.-L."/>
            <person name="Saada N."/>
            <person name="Tang L."/>
            <person name="Weissenberger G."/>
            <person name="Zhu Y."/>
            <person name="Hemphill L."/>
            <person name="Shang Y."/>
            <person name="Youmans B."/>
            <person name="Ayvaz T."/>
            <person name="Ross M."/>
            <person name="Santibanez J."/>
            <person name="Aqrawi P."/>
            <person name="Gross S."/>
            <person name="Joshi V."/>
            <person name="Fowler G."/>
            <person name="Nazareth L."/>
            <person name="Reid J."/>
            <person name="Worley K."/>
            <person name="Petrosino J."/>
            <person name="Highlander S."/>
            <person name="Gibbs R."/>
        </authorList>
    </citation>
    <scope>NUCLEOTIDE SEQUENCE [LARGE SCALE GENOMIC DNA]</scope>
    <source>
        <strain evidence="14">DSM 20284</strain>
    </source>
</reference>
<evidence type="ECO:0000256" key="1">
    <source>
        <dbReference type="ARBA" id="ARBA00004651"/>
    </source>
</evidence>
<dbReference type="eggNOG" id="COG1368">
    <property type="taxonomic scope" value="Bacteria"/>
</dbReference>
<feature type="domain" description="Sulfatase N-terminal" evidence="13">
    <location>
        <begin position="259"/>
        <end position="551"/>
    </location>
</feature>
<dbReference type="Gene3D" id="3.40.720.10">
    <property type="entry name" value="Alkaline Phosphatase, subunit A"/>
    <property type="match status" value="1"/>
</dbReference>
<dbReference type="Gene3D" id="3.30.1120.170">
    <property type="match status" value="1"/>
</dbReference>
<comment type="subcellular location">
    <subcellularLocation>
        <location evidence="1">Cell membrane</location>
        <topology evidence="1">Multi-pass membrane protein</topology>
    </subcellularLocation>
</comment>
<keyword evidence="14" id="KW-0378">Hydrolase</keyword>
<keyword evidence="4" id="KW-1003">Cell membrane</keyword>
<dbReference type="GO" id="GO:0005886">
    <property type="term" value="C:plasma membrane"/>
    <property type="evidence" value="ECO:0007669"/>
    <property type="project" value="UniProtKB-SubCell"/>
</dbReference>
<feature type="transmembrane region" description="Helical" evidence="12">
    <location>
        <begin position="82"/>
        <end position="102"/>
    </location>
</feature>
<dbReference type="EMBL" id="AEEG01000003">
    <property type="protein sequence ID" value="EFL95779.1"/>
    <property type="molecule type" value="Genomic_DNA"/>
</dbReference>
<evidence type="ECO:0000256" key="6">
    <source>
        <dbReference type="ARBA" id="ARBA00022989"/>
    </source>
</evidence>
<comment type="caution">
    <text evidence="14">The sequence shown here is derived from an EMBL/GenBank/DDBJ whole genome shotgun (WGS) entry which is preliminary data.</text>
</comment>
<dbReference type="SUPFAM" id="SSF53649">
    <property type="entry name" value="Alkaline phosphatase-like"/>
    <property type="match status" value="1"/>
</dbReference>